<dbReference type="GO" id="GO:0046677">
    <property type="term" value="P:response to antibiotic"/>
    <property type="evidence" value="ECO:0007669"/>
    <property type="project" value="UniProtKB-UniRule"/>
</dbReference>
<keyword evidence="3 5" id="KW-0456">Lyase</keyword>
<dbReference type="InterPro" id="IPR051344">
    <property type="entry name" value="Vgb"/>
</dbReference>
<dbReference type="AlphaFoldDB" id="H1S7B5"/>
<evidence type="ECO:0000256" key="5">
    <source>
        <dbReference type="PIRNR" id="PIRNR026412"/>
    </source>
</evidence>
<dbReference type="GO" id="GO:0000287">
    <property type="term" value="F:magnesium ion binding"/>
    <property type="evidence" value="ECO:0007669"/>
    <property type="project" value="UniProtKB-UniRule"/>
</dbReference>
<evidence type="ECO:0000256" key="4">
    <source>
        <dbReference type="ARBA" id="ARBA00023251"/>
    </source>
</evidence>
<comment type="cofactor">
    <cofactor evidence="5">
        <name>Mg(2+)</name>
        <dbReference type="ChEBI" id="CHEBI:18420"/>
    </cofactor>
</comment>
<keyword evidence="4 5" id="KW-0046">Antibiotic resistance</keyword>
<dbReference type="EMBL" id="AHJE01000045">
    <property type="protein sequence ID" value="EHP41640.1"/>
    <property type="molecule type" value="Genomic_DNA"/>
</dbReference>
<sequence>MRIQSYAVPAGAHPHDVAPAQDGSVWYTAQPLGALGRLDPATGKTTHIPLGRDAAPHGVIVGPDGAAWITDGGQNAIVRVDPATRALKRFPLPAGHPNANLNTAVFDAQGHLWFTGQNGVYGELDPIGRIRIFDAPNGAGPYGITITPGGDVYYASLAGNYIARIDKATGAAHVIVPPTPYAGPRRIWSDSKGTLWVSEWTAGKLGAYDPATERWREWRLPGDGPHAYAVYVDERDKVWLSDWGANAVLRFDPQTGRFERFTSSRPHANVRQMLGRPGEVWTAESGTDQLVVYRFKEGARE</sequence>
<dbReference type="Proteomes" id="UP000005808">
    <property type="component" value="Unassembled WGS sequence"/>
</dbReference>
<keyword evidence="6" id="KW-0472">Membrane</keyword>
<keyword evidence="6" id="KW-0812">Transmembrane</keyword>
<dbReference type="InterPro" id="IPR015943">
    <property type="entry name" value="WD40/YVTN_repeat-like_dom_sf"/>
</dbReference>
<protein>
    <recommendedName>
        <fullName evidence="5">Virginiamycin B lyase</fullName>
        <ecNumber evidence="5">4.2.99.-</ecNumber>
    </recommendedName>
    <alternativeName>
        <fullName evidence="5">Streptogramin B lyase</fullName>
    </alternativeName>
</protein>
<keyword evidence="6" id="KW-0378">Hydrolase</keyword>
<dbReference type="GO" id="GO:0016835">
    <property type="term" value="F:carbon-oxygen lyase activity"/>
    <property type="evidence" value="ECO:0007669"/>
    <property type="project" value="UniProtKB-UniRule"/>
</dbReference>
<evidence type="ECO:0000256" key="3">
    <source>
        <dbReference type="ARBA" id="ARBA00023239"/>
    </source>
</evidence>
<keyword evidence="2 5" id="KW-0460">Magnesium</keyword>
<evidence type="ECO:0000313" key="6">
    <source>
        <dbReference type="EMBL" id="EHP41640.1"/>
    </source>
</evidence>
<dbReference type="GO" id="GO:0016787">
    <property type="term" value="F:hydrolase activity"/>
    <property type="evidence" value="ECO:0007669"/>
    <property type="project" value="UniProtKB-KW"/>
</dbReference>
<evidence type="ECO:0000256" key="2">
    <source>
        <dbReference type="ARBA" id="ARBA00022842"/>
    </source>
</evidence>
<comment type="similarity">
    <text evidence="5">Belongs to the Vgb family.</text>
</comment>
<dbReference type="GO" id="GO:0017001">
    <property type="term" value="P:antibiotic catabolic process"/>
    <property type="evidence" value="ECO:0007669"/>
    <property type="project" value="UniProtKB-UniRule"/>
</dbReference>
<evidence type="ECO:0000256" key="1">
    <source>
        <dbReference type="ARBA" id="ARBA00022723"/>
    </source>
</evidence>
<dbReference type="InterPro" id="IPR011217">
    <property type="entry name" value="Vgb_bact"/>
</dbReference>
<proteinExistence type="inferred from homology"/>
<reference evidence="6 7" key="1">
    <citation type="journal article" date="2012" name="J. Bacteriol.">
        <title>De Novo Genome Project of Cupriavidus basilensis OR16.</title>
        <authorList>
            <person name="Cserhati M."/>
            <person name="Kriszt B."/>
            <person name="Szoboszlay S."/>
            <person name="Toth A."/>
            <person name="Szabo I."/>
            <person name="Tancsics A."/>
            <person name="Nagy I."/>
            <person name="Horvath B."/>
            <person name="Nagy I."/>
            <person name="Kukolya J."/>
        </authorList>
    </citation>
    <scope>NUCLEOTIDE SEQUENCE [LARGE SCALE GENOMIC DNA]</scope>
    <source>
        <strain evidence="6 7">OR16</strain>
    </source>
</reference>
<keyword evidence="1 5" id="KW-0479">Metal-binding</keyword>
<dbReference type="PANTHER" id="PTHR40274">
    <property type="entry name" value="VIRGINIAMYCIN B LYASE"/>
    <property type="match status" value="1"/>
</dbReference>
<dbReference type="GO" id="GO:0030288">
    <property type="term" value="C:outer membrane-bounded periplasmic space"/>
    <property type="evidence" value="ECO:0007669"/>
    <property type="project" value="TreeGrafter"/>
</dbReference>
<name>H1S7B5_9BURK</name>
<comment type="function">
    <text evidence="5">Inactivates the type B streptogramin antibiotics by linearizing the lactone ring at the ester linkage, generating a free phenylglycine carboxylate and converting the threonyl moiety into 2-amino-butenoic acid.</text>
</comment>
<dbReference type="PANTHER" id="PTHR40274:SF3">
    <property type="entry name" value="VIRGINIAMYCIN B LYASE"/>
    <property type="match status" value="1"/>
</dbReference>
<gene>
    <name evidence="6" type="ORF">OR16_19101</name>
</gene>
<accession>H1S7B5</accession>
<dbReference type="SUPFAM" id="SSF101898">
    <property type="entry name" value="NHL repeat"/>
    <property type="match status" value="1"/>
</dbReference>
<dbReference type="PATRIC" id="fig|1127483.3.peg.3831"/>
<dbReference type="EC" id="4.2.99.-" evidence="5"/>
<comment type="caution">
    <text evidence="6">The sequence shown here is derived from an EMBL/GenBank/DDBJ whole genome shotgun (WGS) entry which is preliminary data.</text>
</comment>
<organism evidence="6 7">
    <name type="scientific">Cupriavidus basilensis OR16</name>
    <dbReference type="NCBI Taxonomy" id="1127483"/>
    <lineage>
        <taxon>Bacteria</taxon>
        <taxon>Pseudomonadati</taxon>
        <taxon>Pseudomonadota</taxon>
        <taxon>Betaproteobacteria</taxon>
        <taxon>Burkholderiales</taxon>
        <taxon>Burkholderiaceae</taxon>
        <taxon>Cupriavidus</taxon>
    </lineage>
</organism>
<dbReference type="Pfam" id="PF24684">
    <property type="entry name" value="Vgb_lyase"/>
    <property type="match status" value="1"/>
</dbReference>
<evidence type="ECO:0000313" key="7">
    <source>
        <dbReference type="Proteomes" id="UP000005808"/>
    </source>
</evidence>
<comment type="subunit">
    <text evidence="5">Monomer.</text>
</comment>
<dbReference type="PIRSF" id="PIRSF026412">
    <property type="entry name" value="Streptogrm_lyase"/>
    <property type="match status" value="1"/>
</dbReference>
<dbReference type="Gene3D" id="2.130.10.10">
    <property type="entry name" value="YVTN repeat-like/Quinoprotein amine dehydrogenase"/>
    <property type="match status" value="2"/>
</dbReference>